<evidence type="ECO:0000313" key="2">
    <source>
        <dbReference type="EMBL" id="KAJ8297799.1"/>
    </source>
</evidence>
<name>A0ABQ9DX08_TEGGR</name>
<proteinExistence type="predicted"/>
<organism evidence="2 3">
    <name type="scientific">Tegillarca granosa</name>
    <name type="common">Malaysian cockle</name>
    <name type="synonym">Anadara granosa</name>
    <dbReference type="NCBI Taxonomy" id="220873"/>
    <lineage>
        <taxon>Eukaryota</taxon>
        <taxon>Metazoa</taxon>
        <taxon>Spiralia</taxon>
        <taxon>Lophotrochozoa</taxon>
        <taxon>Mollusca</taxon>
        <taxon>Bivalvia</taxon>
        <taxon>Autobranchia</taxon>
        <taxon>Pteriomorphia</taxon>
        <taxon>Arcoida</taxon>
        <taxon>Arcoidea</taxon>
        <taxon>Arcidae</taxon>
        <taxon>Tegillarca</taxon>
    </lineage>
</organism>
<keyword evidence="3" id="KW-1185">Reference proteome</keyword>
<sequence length="350" mass="42055">MVHKMASLSRSFSYRRSFNSHHRAARDSKHVNSQKFHENIKELKQLRRRVKKVMWEWMDSKSRERVDSEFRDALSSICHITSYFEEILDITSARTQRLLNEVEKCYQDDIKTIRRENENKLRGLKDRVMQLEKSLEDSQSDNKQLSDRCEGYRRQNERLQQQMIIQQNEETEKLNSLSEEIQKLKANLKENDETISSHFMFCLQYIENILLYDVLYTFLRLDIQQQSVEEENRNLKQELKKNEDNFEKSLSKLQEENKTLRNELQSLRNEQIKRDEMLAAQLQKKENVIHQIQNQKADLDKRMIERQNMQKDGINCRFLEEKENLCITIDKLQQHLAAEKHAKEDALTSN</sequence>
<evidence type="ECO:0000256" key="1">
    <source>
        <dbReference type="SAM" id="Coils"/>
    </source>
</evidence>
<comment type="caution">
    <text evidence="2">The sequence shown here is derived from an EMBL/GenBank/DDBJ whole genome shotgun (WGS) entry which is preliminary data.</text>
</comment>
<evidence type="ECO:0000313" key="3">
    <source>
        <dbReference type="Proteomes" id="UP001217089"/>
    </source>
</evidence>
<feature type="coiled-coil region" evidence="1">
    <location>
        <begin position="114"/>
        <end position="194"/>
    </location>
</feature>
<keyword evidence="1" id="KW-0175">Coiled coil</keyword>
<gene>
    <name evidence="2" type="ORF">KUTeg_024330</name>
</gene>
<dbReference type="EMBL" id="JARBDR010000923">
    <property type="protein sequence ID" value="KAJ8297799.1"/>
    <property type="molecule type" value="Genomic_DNA"/>
</dbReference>
<protein>
    <submittedName>
        <fullName evidence="2">Uncharacterized protein</fullName>
    </submittedName>
</protein>
<reference evidence="2 3" key="1">
    <citation type="submission" date="2022-12" db="EMBL/GenBank/DDBJ databases">
        <title>Chromosome-level genome of Tegillarca granosa.</title>
        <authorList>
            <person name="Kim J."/>
        </authorList>
    </citation>
    <scope>NUCLEOTIDE SEQUENCE [LARGE SCALE GENOMIC DNA]</scope>
    <source>
        <strain evidence="2">Teg-2019</strain>
        <tissue evidence="2">Adductor muscle</tissue>
    </source>
</reference>
<accession>A0ABQ9DX08</accession>
<dbReference type="Proteomes" id="UP001217089">
    <property type="component" value="Unassembled WGS sequence"/>
</dbReference>
<feature type="coiled-coil region" evidence="1">
    <location>
        <begin position="218"/>
        <end position="302"/>
    </location>
</feature>